<dbReference type="InterPro" id="IPR006203">
    <property type="entry name" value="GHMP_knse_ATP-bd_CS"/>
</dbReference>
<keyword evidence="5" id="KW-0547">Nucleotide-binding</keyword>
<accession>A0A4R2F0Y2</accession>
<dbReference type="FunFam" id="3.30.70.890:FF:000001">
    <property type="entry name" value="Galactokinase"/>
    <property type="match status" value="1"/>
</dbReference>
<reference evidence="15 16" key="1">
    <citation type="submission" date="2019-03" db="EMBL/GenBank/DDBJ databases">
        <title>Genomic Encyclopedia of Archaeal and Bacterial Type Strains, Phase II (KMG-II): from individual species to whole genera.</title>
        <authorList>
            <person name="Goeker M."/>
        </authorList>
    </citation>
    <scope>NUCLEOTIDE SEQUENCE [LARGE SCALE GENOMIC DNA]</scope>
    <source>
        <strain evidence="15 16">RL-C</strain>
    </source>
</reference>
<keyword evidence="3" id="KW-0808">Transferase</keyword>
<dbReference type="AlphaFoldDB" id="A0A4R2F0Y2"/>
<dbReference type="Gene3D" id="3.30.70.890">
    <property type="entry name" value="GHMP kinase, C-terminal domain"/>
    <property type="match status" value="1"/>
</dbReference>
<dbReference type="Gene3D" id="3.30.230.10">
    <property type="match status" value="1"/>
</dbReference>
<comment type="similarity">
    <text evidence="1">Belongs to the GHMP kinase family. GalK subfamily.</text>
</comment>
<keyword evidence="9" id="KW-0299">Galactose metabolism</keyword>
<dbReference type="InterPro" id="IPR006204">
    <property type="entry name" value="GHMP_kinase_N_dom"/>
</dbReference>
<keyword evidence="8" id="KW-0460">Magnesium</keyword>
<dbReference type="PRINTS" id="PR00473">
    <property type="entry name" value="GALCTOKINASE"/>
</dbReference>
<feature type="domain" description="GHMP kinase C-terminal" evidence="13">
    <location>
        <begin position="280"/>
        <end position="358"/>
    </location>
</feature>
<dbReference type="InterPro" id="IPR019539">
    <property type="entry name" value="GalKase_N"/>
</dbReference>
<keyword evidence="2" id="KW-0963">Cytoplasm</keyword>
<keyword evidence="7" id="KW-0067">ATP-binding</keyword>
<dbReference type="NCBIfam" id="TIGR00131">
    <property type="entry name" value="gal_kin"/>
    <property type="match status" value="1"/>
</dbReference>
<dbReference type="InterPro" id="IPR014721">
    <property type="entry name" value="Ribsml_uS5_D2-typ_fold_subgr"/>
</dbReference>
<dbReference type="PRINTS" id="PR00959">
    <property type="entry name" value="MEVGALKINASE"/>
</dbReference>
<dbReference type="GO" id="GO:0006012">
    <property type="term" value="P:galactose metabolic process"/>
    <property type="evidence" value="ECO:0007669"/>
    <property type="project" value="UniProtKB-UniRule"/>
</dbReference>
<dbReference type="GO" id="GO:0005829">
    <property type="term" value="C:cytosol"/>
    <property type="evidence" value="ECO:0007669"/>
    <property type="project" value="TreeGrafter"/>
</dbReference>
<feature type="domain" description="GHMP kinase N-terminal" evidence="12">
    <location>
        <begin position="88"/>
        <end position="176"/>
    </location>
</feature>
<evidence type="ECO:0000256" key="3">
    <source>
        <dbReference type="ARBA" id="ARBA00022679"/>
    </source>
</evidence>
<evidence type="ECO:0000256" key="2">
    <source>
        <dbReference type="ARBA" id="ARBA00022490"/>
    </source>
</evidence>
<name>A0A4R2F0Y2_9BACT</name>
<dbReference type="PROSITE" id="PS00627">
    <property type="entry name" value="GHMP_KINASES_ATP"/>
    <property type="match status" value="1"/>
</dbReference>
<evidence type="ECO:0000256" key="9">
    <source>
        <dbReference type="ARBA" id="ARBA00023144"/>
    </source>
</evidence>
<dbReference type="RefSeq" id="WP_131837760.1">
    <property type="nucleotide sequence ID" value="NZ_SLWB01000001.1"/>
</dbReference>
<dbReference type="InterPro" id="IPR000705">
    <property type="entry name" value="Galactokinase"/>
</dbReference>
<dbReference type="PIRSF" id="PIRSF000530">
    <property type="entry name" value="Galactokinase"/>
    <property type="match status" value="1"/>
</dbReference>
<dbReference type="EC" id="2.7.1.6" evidence="11"/>
<evidence type="ECO:0000256" key="7">
    <source>
        <dbReference type="ARBA" id="ARBA00022840"/>
    </source>
</evidence>
<dbReference type="Pfam" id="PF08544">
    <property type="entry name" value="GHMP_kinases_C"/>
    <property type="match status" value="1"/>
</dbReference>
<evidence type="ECO:0000313" key="15">
    <source>
        <dbReference type="EMBL" id="TCN72975.1"/>
    </source>
</evidence>
<dbReference type="EMBL" id="SLWB01000001">
    <property type="protein sequence ID" value="TCN72975.1"/>
    <property type="molecule type" value="Genomic_DNA"/>
</dbReference>
<evidence type="ECO:0000259" key="12">
    <source>
        <dbReference type="Pfam" id="PF00288"/>
    </source>
</evidence>
<dbReference type="InterPro" id="IPR006206">
    <property type="entry name" value="Mevalonate/galactokinase"/>
</dbReference>
<evidence type="ECO:0000256" key="5">
    <source>
        <dbReference type="ARBA" id="ARBA00022741"/>
    </source>
</evidence>
<dbReference type="GO" id="GO:0004335">
    <property type="term" value="F:galactokinase activity"/>
    <property type="evidence" value="ECO:0007669"/>
    <property type="project" value="UniProtKB-UniRule"/>
</dbReference>
<evidence type="ECO:0000313" key="16">
    <source>
        <dbReference type="Proteomes" id="UP000294830"/>
    </source>
</evidence>
<keyword evidence="16" id="KW-1185">Reference proteome</keyword>
<dbReference type="PANTHER" id="PTHR10457:SF7">
    <property type="entry name" value="GALACTOKINASE-RELATED"/>
    <property type="match status" value="1"/>
</dbReference>
<dbReference type="SUPFAM" id="SSF54211">
    <property type="entry name" value="Ribosomal protein S5 domain 2-like"/>
    <property type="match status" value="1"/>
</dbReference>
<evidence type="ECO:0000256" key="10">
    <source>
        <dbReference type="ARBA" id="ARBA00023277"/>
    </source>
</evidence>
<evidence type="ECO:0000256" key="11">
    <source>
        <dbReference type="NCBIfam" id="TIGR00131"/>
    </source>
</evidence>
<evidence type="ECO:0000259" key="13">
    <source>
        <dbReference type="Pfam" id="PF08544"/>
    </source>
</evidence>
<gene>
    <name evidence="15" type="ORF">CLV25_101193</name>
</gene>
<evidence type="ECO:0000259" key="14">
    <source>
        <dbReference type="Pfam" id="PF10509"/>
    </source>
</evidence>
<dbReference type="PROSITE" id="PS00106">
    <property type="entry name" value="GALACTOKINASE"/>
    <property type="match status" value="1"/>
</dbReference>
<evidence type="ECO:0000256" key="4">
    <source>
        <dbReference type="ARBA" id="ARBA00022723"/>
    </source>
</evidence>
<dbReference type="Pfam" id="PF10509">
    <property type="entry name" value="GalKase_gal_bdg"/>
    <property type="match status" value="1"/>
</dbReference>
<dbReference type="Pfam" id="PF00288">
    <property type="entry name" value="GHMP_kinases_N"/>
    <property type="match status" value="1"/>
</dbReference>
<dbReference type="FunFam" id="3.30.230.10:FF:000017">
    <property type="entry name" value="Galactokinase"/>
    <property type="match status" value="1"/>
</dbReference>
<feature type="domain" description="Galactokinase N-terminal" evidence="14">
    <location>
        <begin position="9"/>
        <end position="55"/>
    </location>
</feature>
<dbReference type="InterPro" id="IPR020568">
    <property type="entry name" value="Ribosomal_Su5_D2-typ_SF"/>
</dbReference>
<dbReference type="PANTHER" id="PTHR10457">
    <property type="entry name" value="MEVALONATE KINASE/GALACTOKINASE"/>
    <property type="match status" value="1"/>
</dbReference>
<dbReference type="GO" id="GO:0046872">
    <property type="term" value="F:metal ion binding"/>
    <property type="evidence" value="ECO:0007669"/>
    <property type="project" value="UniProtKB-KW"/>
</dbReference>
<dbReference type="InterPro" id="IPR019741">
    <property type="entry name" value="Galactokinase_CS"/>
</dbReference>
<dbReference type="SUPFAM" id="SSF55060">
    <property type="entry name" value="GHMP Kinase, C-terminal domain"/>
    <property type="match status" value="1"/>
</dbReference>
<dbReference type="InterPro" id="IPR036554">
    <property type="entry name" value="GHMP_kinase_C_sf"/>
</dbReference>
<organism evidence="15 16">
    <name type="scientific">Acetobacteroides hydrogenigenes</name>
    <dbReference type="NCBI Taxonomy" id="979970"/>
    <lineage>
        <taxon>Bacteria</taxon>
        <taxon>Pseudomonadati</taxon>
        <taxon>Bacteroidota</taxon>
        <taxon>Bacteroidia</taxon>
        <taxon>Bacteroidales</taxon>
        <taxon>Rikenellaceae</taxon>
        <taxon>Acetobacteroides</taxon>
    </lineage>
</organism>
<evidence type="ECO:0000256" key="6">
    <source>
        <dbReference type="ARBA" id="ARBA00022777"/>
    </source>
</evidence>
<comment type="caution">
    <text evidence="15">The sequence shown here is derived from an EMBL/GenBank/DDBJ whole genome shotgun (WGS) entry which is preliminary data.</text>
</comment>
<keyword evidence="10" id="KW-0119">Carbohydrate metabolism</keyword>
<keyword evidence="4" id="KW-0479">Metal-binding</keyword>
<evidence type="ECO:0000256" key="8">
    <source>
        <dbReference type="ARBA" id="ARBA00022842"/>
    </source>
</evidence>
<sequence length="382" mass="41780">MLKETVRKFFRDRFSATGAVYAAPGRVNLIGEHTDYNLGFVLPGAIDKAIVLEIKPNGTDAFNVASIDFKEETSFVANGQKTPYSWANYILGVIMELKALGYTTPGFDCVFGGNVPLGGGMSSSAALESAFAFAINDMNGFGLTRMQLAKVGQLAEHNYAGVRCGIMDQFASLHGQKDMLMKLDCRSLEYELVPFQLNGYKVILLDTNVKHTLASSEYNVRRSQCEEGVGVIAKKHPQVQSLRDVTLEMLAEVKDEVSPVVYNRCEYVVKENIRLNTACEALKSGDILLFGSEMYGSHEGLSKFYEVSCDELDFLVDVAKSVPGVIGSRMMGGGFGGCTITVVAEANHDEFVAKAVAQFEERFGKKPLVYDVVISDGARRVE</sequence>
<dbReference type="InterPro" id="IPR013750">
    <property type="entry name" value="GHMP_kinase_C_dom"/>
</dbReference>
<protein>
    <recommendedName>
        <fullName evidence="11">Galactokinase</fullName>
        <ecNumber evidence="11">2.7.1.6</ecNumber>
    </recommendedName>
</protein>
<dbReference type="Proteomes" id="UP000294830">
    <property type="component" value="Unassembled WGS sequence"/>
</dbReference>
<keyword evidence="6 15" id="KW-0418">Kinase</keyword>
<dbReference type="OrthoDB" id="250531at2"/>
<proteinExistence type="inferred from homology"/>
<dbReference type="GO" id="GO:0005524">
    <property type="term" value="F:ATP binding"/>
    <property type="evidence" value="ECO:0007669"/>
    <property type="project" value="UniProtKB-UniRule"/>
</dbReference>
<evidence type="ECO:0000256" key="1">
    <source>
        <dbReference type="ARBA" id="ARBA00006566"/>
    </source>
</evidence>